<dbReference type="InterPro" id="IPR014001">
    <property type="entry name" value="Helicase_ATP-bd"/>
</dbReference>
<dbReference type="CDD" id="cd00268">
    <property type="entry name" value="DEADc"/>
    <property type="match status" value="1"/>
</dbReference>
<comment type="catalytic activity">
    <reaction evidence="5">
        <text>ATP + H2O = ADP + phosphate + H(+)</text>
        <dbReference type="Rhea" id="RHEA:13065"/>
        <dbReference type="ChEBI" id="CHEBI:15377"/>
        <dbReference type="ChEBI" id="CHEBI:15378"/>
        <dbReference type="ChEBI" id="CHEBI:30616"/>
        <dbReference type="ChEBI" id="CHEBI:43474"/>
        <dbReference type="ChEBI" id="CHEBI:456216"/>
        <dbReference type="EC" id="3.6.4.13"/>
    </reaction>
</comment>
<dbReference type="GO" id="GO:0003724">
    <property type="term" value="F:RNA helicase activity"/>
    <property type="evidence" value="ECO:0007669"/>
    <property type="project" value="UniProtKB-EC"/>
</dbReference>
<dbReference type="Proteomes" id="UP000492821">
    <property type="component" value="Unassembled WGS sequence"/>
</dbReference>
<dbReference type="SMART" id="SM00487">
    <property type="entry name" value="DEXDc"/>
    <property type="match status" value="1"/>
</dbReference>
<comment type="similarity">
    <text evidence="5">Belongs to the DEAD box helicase family.</text>
</comment>
<comment type="domain">
    <text evidence="5">The Q motif is unique to and characteristic of the DEAD box family of RNA helicases and controls ATP binding and hydrolysis.</text>
</comment>
<evidence type="ECO:0000256" key="3">
    <source>
        <dbReference type="ARBA" id="ARBA00022806"/>
    </source>
</evidence>
<dbReference type="PANTHER" id="PTHR24031">
    <property type="entry name" value="RNA HELICASE"/>
    <property type="match status" value="1"/>
</dbReference>
<dbReference type="WBParaSite" id="Pan_g16443.t1">
    <property type="protein sequence ID" value="Pan_g16443.t1"/>
    <property type="gene ID" value="Pan_g16443"/>
</dbReference>
<reference evidence="9" key="2">
    <citation type="submission" date="2020-10" db="UniProtKB">
        <authorList>
            <consortium name="WormBaseParasite"/>
        </authorList>
    </citation>
    <scope>IDENTIFICATION</scope>
</reference>
<keyword evidence="1 5" id="KW-0547">Nucleotide-binding</keyword>
<dbReference type="GO" id="GO:0005524">
    <property type="term" value="F:ATP binding"/>
    <property type="evidence" value="ECO:0007669"/>
    <property type="project" value="UniProtKB-UniRule"/>
</dbReference>
<dbReference type="PROSITE" id="PS51192">
    <property type="entry name" value="HELICASE_ATP_BIND_1"/>
    <property type="match status" value="1"/>
</dbReference>
<dbReference type="InterPro" id="IPR044742">
    <property type="entry name" value="DEAD/DEAH_RhlB"/>
</dbReference>
<keyword evidence="5" id="KW-0694">RNA-binding</keyword>
<name>A0A7E4ZTF8_PANRE</name>
<evidence type="ECO:0000256" key="1">
    <source>
        <dbReference type="ARBA" id="ARBA00022741"/>
    </source>
</evidence>
<evidence type="ECO:0000256" key="6">
    <source>
        <dbReference type="SAM" id="MobiDB-lite"/>
    </source>
</evidence>
<evidence type="ECO:0000313" key="8">
    <source>
        <dbReference type="Proteomes" id="UP000492821"/>
    </source>
</evidence>
<dbReference type="SUPFAM" id="SSF52540">
    <property type="entry name" value="P-loop containing nucleoside triphosphate hydrolases"/>
    <property type="match status" value="1"/>
</dbReference>
<accession>A0A7E4ZTF8</accession>
<keyword evidence="4 5" id="KW-0067">ATP-binding</keyword>
<keyword evidence="3 5" id="KW-0347">Helicase</keyword>
<dbReference type="InterPro" id="IPR011545">
    <property type="entry name" value="DEAD/DEAH_box_helicase_dom"/>
</dbReference>
<evidence type="ECO:0000256" key="5">
    <source>
        <dbReference type="RuleBase" id="RU365068"/>
    </source>
</evidence>
<evidence type="ECO:0000313" key="9">
    <source>
        <dbReference type="WBParaSite" id="Pan_g16443.t1"/>
    </source>
</evidence>
<comment type="function">
    <text evidence="5">RNA helicase.</text>
</comment>
<dbReference type="Gene3D" id="3.40.50.300">
    <property type="entry name" value="P-loop containing nucleotide triphosphate hydrolases"/>
    <property type="match status" value="1"/>
</dbReference>
<dbReference type="InterPro" id="IPR027417">
    <property type="entry name" value="P-loop_NTPase"/>
</dbReference>
<evidence type="ECO:0000256" key="4">
    <source>
        <dbReference type="ARBA" id="ARBA00022840"/>
    </source>
</evidence>
<dbReference type="Pfam" id="PF00270">
    <property type="entry name" value="DEAD"/>
    <property type="match status" value="1"/>
</dbReference>
<organism evidence="8 9">
    <name type="scientific">Panagrellus redivivus</name>
    <name type="common">Microworm</name>
    <dbReference type="NCBI Taxonomy" id="6233"/>
    <lineage>
        <taxon>Eukaryota</taxon>
        <taxon>Metazoa</taxon>
        <taxon>Ecdysozoa</taxon>
        <taxon>Nematoda</taxon>
        <taxon>Chromadorea</taxon>
        <taxon>Rhabditida</taxon>
        <taxon>Tylenchina</taxon>
        <taxon>Panagrolaimomorpha</taxon>
        <taxon>Panagrolaimoidea</taxon>
        <taxon>Panagrolaimidae</taxon>
        <taxon>Panagrellus</taxon>
    </lineage>
</organism>
<evidence type="ECO:0000256" key="2">
    <source>
        <dbReference type="ARBA" id="ARBA00022801"/>
    </source>
</evidence>
<evidence type="ECO:0000259" key="7">
    <source>
        <dbReference type="PROSITE" id="PS51192"/>
    </source>
</evidence>
<feature type="domain" description="Helicase ATP-binding" evidence="7">
    <location>
        <begin position="220"/>
        <end position="381"/>
    </location>
</feature>
<protein>
    <recommendedName>
        <fullName evidence="5">ATP-dependent RNA helicase</fullName>
        <ecNumber evidence="5">3.6.4.13</ecNumber>
    </recommendedName>
</protein>
<proteinExistence type="inferred from homology"/>
<keyword evidence="2 5" id="KW-0378">Hydrolase</keyword>
<dbReference type="AlphaFoldDB" id="A0A7E4ZTF8"/>
<dbReference type="GO" id="GO:0016787">
    <property type="term" value="F:hydrolase activity"/>
    <property type="evidence" value="ECO:0007669"/>
    <property type="project" value="UniProtKB-KW"/>
</dbReference>
<keyword evidence="8" id="KW-1185">Reference proteome</keyword>
<reference evidence="8" key="1">
    <citation type="journal article" date="2013" name="Genetics">
        <title>The draft genome and transcriptome of Panagrellus redivivus are shaped by the harsh demands of a free-living lifestyle.</title>
        <authorList>
            <person name="Srinivasan J."/>
            <person name="Dillman A.R."/>
            <person name="Macchietto M.G."/>
            <person name="Heikkinen L."/>
            <person name="Lakso M."/>
            <person name="Fracchia K.M."/>
            <person name="Antoshechkin I."/>
            <person name="Mortazavi A."/>
            <person name="Wong G."/>
            <person name="Sternberg P.W."/>
        </authorList>
    </citation>
    <scope>NUCLEOTIDE SEQUENCE [LARGE SCALE GENOMIC DNA]</scope>
    <source>
        <strain evidence="8">MT8872</strain>
    </source>
</reference>
<feature type="region of interest" description="Disordered" evidence="6">
    <location>
        <begin position="1"/>
        <end position="36"/>
    </location>
</feature>
<dbReference type="GO" id="GO:0003723">
    <property type="term" value="F:RNA binding"/>
    <property type="evidence" value="ECO:0007669"/>
    <property type="project" value="UniProtKB-UniRule"/>
</dbReference>
<sequence length="409" mass="46748">MNMAETKVTAGTGRRETQNYNRRGGGFNGSRDGQDQRFEDYEKRNGRNNSCDYGNFCRGGYTNGGGNSYGLPRDSYKALHDNCNDRNGDYDDLRKCFNDPRSGFDNREPPSNHYNNCRQPNDYRGCWCDNFHIRHDNYRPPMSQSHQDSIGSNQHYNCLRTAGNRGVNVCNASQNTTFDVEAVCIVRCEIWNDIKLHPEVFDKIKLSGWGHPFEIQQTIVPCIMNDHDIMCQGETGNGKTMAFLIPTISKFLRDKESAAWKFTNRPYCIIITPTQKHCIQLYEQAKKFANFFGIRVERAYGEICIHENAEQVAKCDILIGCVGRLFHLMKSCELVASDVKILIIDDADRLFNRHDNPMFYAMFPYISRKILETCGTDINGLSPRFIAYAECEGLAVLSQVSKPLSLYIK</sequence>
<dbReference type="EC" id="3.6.4.13" evidence="5"/>